<dbReference type="GO" id="GO:0005886">
    <property type="term" value="C:plasma membrane"/>
    <property type="evidence" value="ECO:0007669"/>
    <property type="project" value="TreeGrafter"/>
</dbReference>
<feature type="domain" description="Methyl-accepting transducer" evidence="5">
    <location>
        <begin position="35"/>
        <end position="189"/>
    </location>
</feature>
<dbReference type="InterPro" id="IPR004089">
    <property type="entry name" value="MCPsignal_dom"/>
</dbReference>
<keyword evidence="4" id="KW-0175">Coiled coil</keyword>
<dbReference type="Pfam" id="PF00015">
    <property type="entry name" value="MCPsignal"/>
    <property type="match status" value="1"/>
</dbReference>
<keyword evidence="1" id="KW-0145">Chemotaxis</keyword>
<dbReference type="SUPFAM" id="SSF58104">
    <property type="entry name" value="Methyl-accepting chemotaxis protein (MCP) signaling domain"/>
    <property type="match status" value="1"/>
</dbReference>
<name>A0A7H0HIV0_9BURK</name>
<dbReference type="GO" id="GO:0006935">
    <property type="term" value="P:chemotaxis"/>
    <property type="evidence" value="ECO:0007669"/>
    <property type="project" value="UniProtKB-KW"/>
</dbReference>
<keyword evidence="7" id="KW-1185">Reference proteome</keyword>
<evidence type="ECO:0000313" key="6">
    <source>
        <dbReference type="EMBL" id="QNP60466.1"/>
    </source>
</evidence>
<dbReference type="AlphaFoldDB" id="A0A7H0HIV0"/>
<evidence type="ECO:0000256" key="1">
    <source>
        <dbReference type="ARBA" id="ARBA00022500"/>
    </source>
</evidence>
<dbReference type="KEGG" id="amon:H9L24_06400"/>
<proteinExistence type="inferred from homology"/>
<evidence type="ECO:0000259" key="5">
    <source>
        <dbReference type="PROSITE" id="PS50111"/>
    </source>
</evidence>
<accession>A0A7H0HIV0</accession>
<evidence type="ECO:0000256" key="4">
    <source>
        <dbReference type="SAM" id="Coils"/>
    </source>
</evidence>
<protein>
    <submittedName>
        <fullName evidence="6">Chemotaxis protein</fullName>
    </submittedName>
</protein>
<comment type="similarity">
    <text evidence="2">Belongs to the methyl-accepting chemotaxis (MCP) protein family.</text>
</comment>
<dbReference type="Gene3D" id="1.10.287.950">
    <property type="entry name" value="Methyl-accepting chemotaxis protein"/>
    <property type="match status" value="1"/>
</dbReference>
<sequence>MDMLISFAGGAVACALVLGWWLARRHAPEPIVIDEGPALREANADLQARIELLQDALQQAEQALQAAQQSLPRELHALECSAQARTDALVGSALAHTNTLSASLTELQGISKTFERWHADMSQLVAHNKDMHRKNDEFARIVSQMVIVALNASIEAARAGLVGQGFAVVASEMRSLSVRAEALSKHYRDHLYQNDLIATTVFQDMQAGGKMVINAAIGLELTNHKVQAALHA</sequence>
<gene>
    <name evidence="6" type="ORF">H9L24_06400</name>
</gene>
<dbReference type="EMBL" id="CP060790">
    <property type="protein sequence ID" value="QNP60466.1"/>
    <property type="molecule type" value="Genomic_DNA"/>
</dbReference>
<dbReference type="PANTHER" id="PTHR43531">
    <property type="entry name" value="PROTEIN ICFG"/>
    <property type="match status" value="1"/>
</dbReference>
<dbReference type="PANTHER" id="PTHR43531:SF11">
    <property type="entry name" value="METHYL-ACCEPTING CHEMOTAXIS PROTEIN 3"/>
    <property type="match status" value="1"/>
</dbReference>
<reference evidence="6 7" key="1">
    <citation type="submission" date="2020-08" db="EMBL/GenBank/DDBJ databases">
        <title>Genome sequence of Acidovorax monticola KACC 19171T.</title>
        <authorList>
            <person name="Hyun D.-W."/>
            <person name="Bae J.-W."/>
        </authorList>
    </citation>
    <scope>NUCLEOTIDE SEQUENCE [LARGE SCALE GENOMIC DNA]</scope>
    <source>
        <strain evidence="6 7">KACC 19171</strain>
    </source>
</reference>
<feature type="coiled-coil region" evidence="4">
    <location>
        <begin position="39"/>
        <end position="70"/>
    </location>
</feature>
<evidence type="ECO:0000313" key="7">
    <source>
        <dbReference type="Proteomes" id="UP000516057"/>
    </source>
</evidence>
<dbReference type="GO" id="GO:0004888">
    <property type="term" value="F:transmembrane signaling receptor activity"/>
    <property type="evidence" value="ECO:0007669"/>
    <property type="project" value="TreeGrafter"/>
</dbReference>
<dbReference type="PROSITE" id="PS50111">
    <property type="entry name" value="CHEMOTAXIS_TRANSDUC_2"/>
    <property type="match status" value="1"/>
</dbReference>
<dbReference type="GO" id="GO:0007165">
    <property type="term" value="P:signal transduction"/>
    <property type="evidence" value="ECO:0007669"/>
    <property type="project" value="UniProtKB-KW"/>
</dbReference>
<dbReference type="InterPro" id="IPR051310">
    <property type="entry name" value="MCP_chemotaxis"/>
</dbReference>
<organism evidence="6 7">
    <name type="scientific">Paenacidovorax monticola</name>
    <dbReference type="NCBI Taxonomy" id="1926868"/>
    <lineage>
        <taxon>Bacteria</taxon>
        <taxon>Pseudomonadati</taxon>
        <taxon>Pseudomonadota</taxon>
        <taxon>Betaproteobacteria</taxon>
        <taxon>Burkholderiales</taxon>
        <taxon>Comamonadaceae</taxon>
        <taxon>Paenacidovorax</taxon>
    </lineage>
</organism>
<dbReference type="Proteomes" id="UP000516057">
    <property type="component" value="Chromosome"/>
</dbReference>
<dbReference type="RefSeq" id="WP_187737447.1">
    <property type="nucleotide sequence ID" value="NZ_CP060790.1"/>
</dbReference>
<evidence type="ECO:0000256" key="3">
    <source>
        <dbReference type="PROSITE-ProRule" id="PRU00284"/>
    </source>
</evidence>
<keyword evidence="3" id="KW-0807">Transducer</keyword>
<evidence type="ECO:0000256" key="2">
    <source>
        <dbReference type="ARBA" id="ARBA00029447"/>
    </source>
</evidence>